<evidence type="ECO:0000256" key="18">
    <source>
        <dbReference type="SAM" id="SignalP"/>
    </source>
</evidence>
<organism evidence="21 22">
    <name type="scientific">Streptomyces fuscichromogenes</name>
    <dbReference type="NCBI Taxonomy" id="1324013"/>
    <lineage>
        <taxon>Bacteria</taxon>
        <taxon>Bacillati</taxon>
        <taxon>Actinomycetota</taxon>
        <taxon>Actinomycetes</taxon>
        <taxon>Kitasatosporales</taxon>
        <taxon>Streptomycetaceae</taxon>
        <taxon>Streptomyces</taxon>
    </lineage>
</organism>
<feature type="binding site" evidence="16">
    <location>
        <position position="145"/>
    </location>
    <ligand>
        <name>NAD(+)</name>
        <dbReference type="ChEBI" id="CHEBI:57540"/>
    </ligand>
</feature>
<feature type="binding site" evidence="16">
    <location>
        <position position="260"/>
    </location>
    <ligand>
        <name>NAD(+)</name>
        <dbReference type="ChEBI" id="CHEBI:57540"/>
    </ligand>
</feature>
<evidence type="ECO:0000256" key="15">
    <source>
        <dbReference type="PIRSR" id="PIRSR000114-2"/>
    </source>
</evidence>
<evidence type="ECO:0000313" key="21">
    <source>
        <dbReference type="EMBL" id="GGN27140.1"/>
    </source>
</evidence>
<comment type="subcellular location">
    <subcellularLocation>
        <location evidence="13">Cytoplasm</location>
    </subcellularLocation>
</comment>
<evidence type="ECO:0000256" key="6">
    <source>
        <dbReference type="ARBA" id="ARBA00023098"/>
    </source>
</evidence>
<keyword evidence="4 13" id="KW-0560">Oxidoreductase</keyword>
<feature type="domain" description="Glycerol-3-phosphate dehydrogenase NAD-dependent C-terminal" evidence="20">
    <location>
        <begin position="185"/>
        <end position="324"/>
    </location>
</feature>
<evidence type="ECO:0000256" key="11">
    <source>
        <dbReference type="ARBA" id="ARBA00069372"/>
    </source>
</evidence>
<keyword evidence="5 13" id="KW-0520">NAD</keyword>
<feature type="binding site" evidence="13">
    <location>
        <position position="260"/>
    </location>
    <ligand>
        <name>sn-glycerol 3-phosphate</name>
        <dbReference type="ChEBI" id="CHEBI:57597"/>
    </ligand>
</feature>
<dbReference type="GO" id="GO:0051287">
    <property type="term" value="F:NAD binding"/>
    <property type="evidence" value="ECO:0007669"/>
    <property type="project" value="InterPro"/>
</dbReference>
<dbReference type="InterPro" id="IPR011128">
    <property type="entry name" value="G3P_DH_NAD-dep_N"/>
</dbReference>
<dbReference type="GO" id="GO:0046167">
    <property type="term" value="P:glycerol-3-phosphate biosynthetic process"/>
    <property type="evidence" value="ECO:0007669"/>
    <property type="project" value="UniProtKB-UniRule"/>
</dbReference>
<feature type="binding site" evidence="13">
    <location>
        <position position="38"/>
    </location>
    <ligand>
        <name>NADPH</name>
        <dbReference type="ChEBI" id="CHEBI:57783"/>
    </ligand>
</feature>
<feature type="binding site" evidence="13">
    <location>
        <position position="261"/>
    </location>
    <ligand>
        <name>sn-glycerol 3-phosphate</name>
        <dbReference type="ChEBI" id="CHEBI:57597"/>
    </ligand>
</feature>
<feature type="binding site" evidence="13">
    <location>
        <position position="249"/>
    </location>
    <ligand>
        <name>sn-glycerol 3-phosphate</name>
        <dbReference type="ChEBI" id="CHEBI:57597"/>
    </ligand>
</feature>
<evidence type="ECO:0000256" key="4">
    <source>
        <dbReference type="ARBA" id="ARBA00023002"/>
    </source>
</evidence>
<dbReference type="InterPro" id="IPR013328">
    <property type="entry name" value="6PGD_dom2"/>
</dbReference>
<protein>
    <recommendedName>
        <fullName evidence="11 13">Glycerol-3-phosphate dehydrogenase [NAD(P)+]</fullName>
        <ecNumber evidence="10 13">1.1.1.94</ecNumber>
    </recommendedName>
    <alternativeName>
        <fullName evidence="13">NAD(P)(+)-dependent glycerol-3-phosphate dehydrogenase</fullName>
    </alternativeName>
    <alternativeName>
        <fullName evidence="12 13">NAD(P)H-dependent dihydroxyacetone-phosphate reductase</fullName>
    </alternativeName>
</protein>
<dbReference type="SUPFAM" id="SSF48179">
    <property type="entry name" value="6-phosphogluconate dehydrogenase C-terminal domain-like"/>
    <property type="match status" value="1"/>
</dbReference>
<dbReference type="EMBL" id="BMML01000016">
    <property type="protein sequence ID" value="GGN27140.1"/>
    <property type="molecule type" value="Genomic_DNA"/>
</dbReference>
<evidence type="ECO:0000256" key="2">
    <source>
        <dbReference type="ARBA" id="ARBA00022516"/>
    </source>
</evidence>
<evidence type="ECO:0000256" key="5">
    <source>
        <dbReference type="ARBA" id="ARBA00023027"/>
    </source>
</evidence>
<feature type="binding site" evidence="13">
    <location>
        <position position="16"/>
    </location>
    <ligand>
        <name>NADPH</name>
        <dbReference type="ChEBI" id="CHEBI:57783"/>
    </ligand>
</feature>
<feature type="domain" description="Glycerol-3-phosphate dehydrogenase NAD-dependent N-terminal" evidence="19">
    <location>
        <begin position="10"/>
        <end position="165"/>
    </location>
</feature>
<sequence length="337" mass="34796">MSQYRPARAAVFSAGSWGTALAKIMADAGTDVIMHARRGEIADAITTAHRNPGYFPDIELPHAITATTDPTVALEGADFLVLSIPAQSLRANLAAWAPYIGPETLIVSLMKGIERGSELRASQVVTEVTGVSADRVAVLSGPNLAPEIMDGQPAAATIACADEDAARRFQQACHTPCFRPYTSTDVIGCELGGAVKNVIALSVGIASGMGLGDNAAALLITRGLAETTRLAVAMGASPATLAGLSGLGDLVASCTSPLARNRTFGVHLGRGLSVAEATAATWQTTEGVKSAEAVLDLARTRGVEMPIAEVVSALLNDKITLDEAAAALMQRPPKSER</sequence>
<dbReference type="PANTHER" id="PTHR11728:SF1">
    <property type="entry name" value="GLYCEROL-3-PHOSPHATE DEHYDROGENASE [NAD(+)] 2, CHLOROPLASTIC"/>
    <property type="match status" value="1"/>
</dbReference>
<evidence type="ECO:0000256" key="8">
    <source>
        <dbReference type="ARBA" id="ARBA00023264"/>
    </source>
</evidence>
<feature type="active site" description="Proton acceptor" evidence="13 14">
    <location>
        <position position="196"/>
    </location>
</feature>
<comment type="caution">
    <text evidence="13">Lacks conserved residue(s) required for the propagation of feature annotation.</text>
</comment>
<feature type="binding site" evidence="13">
    <location>
        <position position="141"/>
    </location>
    <ligand>
        <name>sn-glycerol 3-phosphate</name>
        <dbReference type="ChEBI" id="CHEBI:57597"/>
    </ligand>
</feature>
<feature type="binding site" evidence="13">
    <location>
        <position position="17"/>
    </location>
    <ligand>
        <name>NADPH</name>
        <dbReference type="ChEBI" id="CHEBI:57783"/>
    </ligand>
</feature>
<feature type="binding site" evidence="13">
    <location>
        <position position="111"/>
    </location>
    <ligand>
        <name>NADPH</name>
        <dbReference type="ChEBI" id="CHEBI:57783"/>
    </ligand>
</feature>
<dbReference type="AlphaFoldDB" id="A0A917XHV0"/>
<feature type="binding site" evidence="13">
    <location>
        <position position="286"/>
    </location>
    <ligand>
        <name>NADPH</name>
        <dbReference type="ChEBI" id="CHEBI:57783"/>
    </ligand>
</feature>
<feature type="binding site" evidence="13">
    <location>
        <position position="145"/>
    </location>
    <ligand>
        <name>NADPH</name>
        <dbReference type="ChEBI" id="CHEBI:57783"/>
    </ligand>
</feature>
<dbReference type="NCBIfam" id="NF000942">
    <property type="entry name" value="PRK00094.1-4"/>
    <property type="match status" value="1"/>
</dbReference>
<evidence type="ECO:0000256" key="1">
    <source>
        <dbReference type="ARBA" id="ARBA00011009"/>
    </source>
</evidence>
<keyword evidence="13" id="KW-0547">Nucleotide-binding</keyword>
<evidence type="ECO:0000259" key="19">
    <source>
        <dbReference type="Pfam" id="PF01210"/>
    </source>
</evidence>
<dbReference type="HAMAP" id="MF_00394">
    <property type="entry name" value="NAD_Glyc3P_dehydrog"/>
    <property type="match status" value="1"/>
</dbReference>
<reference evidence="21" key="1">
    <citation type="journal article" date="2014" name="Int. J. Syst. Evol. Microbiol.">
        <title>Complete genome sequence of Corynebacterium casei LMG S-19264T (=DSM 44701T), isolated from a smear-ripened cheese.</title>
        <authorList>
            <consortium name="US DOE Joint Genome Institute (JGI-PGF)"/>
            <person name="Walter F."/>
            <person name="Albersmeier A."/>
            <person name="Kalinowski J."/>
            <person name="Ruckert C."/>
        </authorList>
    </citation>
    <scope>NUCLEOTIDE SEQUENCE</scope>
    <source>
        <strain evidence="21">CGMCC 4.7110</strain>
    </source>
</reference>
<evidence type="ECO:0000256" key="9">
    <source>
        <dbReference type="ARBA" id="ARBA00052716"/>
    </source>
</evidence>
<feature type="binding site" evidence="15">
    <location>
        <begin position="260"/>
        <end position="261"/>
    </location>
    <ligand>
        <name>substrate</name>
    </ligand>
</feature>
<dbReference type="GO" id="GO:0047952">
    <property type="term" value="F:glycerol-3-phosphate dehydrogenase [NAD(P)+] activity"/>
    <property type="evidence" value="ECO:0007669"/>
    <property type="project" value="UniProtKB-UniRule"/>
</dbReference>
<dbReference type="Proteomes" id="UP000653411">
    <property type="component" value="Unassembled WGS sequence"/>
</dbReference>
<evidence type="ECO:0000256" key="17">
    <source>
        <dbReference type="RuleBase" id="RU000437"/>
    </source>
</evidence>
<dbReference type="FunFam" id="3.40.50.720:FF:000019">
    <property type="entry name" value="Glycerol-3-phosphate dehydrogenase [NAD(P)+]"/>
    <property type="match status" value="1"/>
</dbReference>
<keyword evidence="2 13" id="KW-0444">Lipid biosynthesis</keyword>
<dbReference type="GO" id="GO:0005975">
    <property type="term" value="P:carbohydrate metabolic process"/>
    <property type="evidence" value="ECO:0007669"/>
    <property type="project" value="InterPro"/>
</dbReference>
<feature type="binding site" evidence="13">
    <location>
        <position position="260"/>
    </location>
    <ligand>
        <name>NADPH</name>
        <dbReference type="ChEBI" id="CHEBI:57783"/>
    </ligand>
</feature>
<evidence type="ECO:0000256" key="14">
    <source>
        <dbReference type="PIRSR" id="PIRSR000114-1"/>
    </source>
</evidence>
<reference evidence="21" key="2">
    <citation type="submission" date="2020-09" db="EMBL/GenBank/DDBJ databases">
        <authorList>
            <person name="Sun Q."/>
            <person name="Zhou Y."/>
        </authorList>
    </citation>
    <scope>NUCLEOTIDE SEQUENCE</scope>
    <source>
        <strain evidence="21">CGMCC 4.7110</strain>
    </source>
</reference>
<dbReference type="FunFam" id="1.10.1040.10:FF:000001">
    <property type="entry name" value="Glycerol-3-phosphate dehydrogenase [NAD(P)+]"/>
    <property type="match status" value="1"/>
</dbReference>
<comment type="function">
    <text evidence="13">Catalyzes the reduction of the glycolytic intermediate dihydroxyacetone phosphate (DHAP) to sn-glycerol 3-phosphate (G3P), the key precursor for phospholipid synthesis.</text>
</comment>
<dbReference type="SUPFAM" id="SSF51735">
    <property type="entry name" value="NAD(P)-binding Rossmann-fold domains"/>
    <property type="match status" value="1"/>
</dbReference>
<comment type="catalytic activity">
    <reaction evidence="13">
        <text>sn-glycerol 3-phosphate + NAD(+) = dihydroxyacetone phosphate + NADH + H(+)</text>
        <dbReference type="Rhea" id="RHEA:11092"/>
        <dbReference type="ChEBI" id="CHEBI:15378"/>
        <dbReference type="ChEBI" id="CHEBI:57540"/>
        <dbReference type="ChEBI" id="CHEBI:57597"/>
        <dbReference type="ChEBI" id="CHEBI:57642"/>
        <dbReference type="ChEBI" id="CHEBI:57945"/>
        <dbReference type="EC" id="1.1.1.94"/>
    </reaction>
</comment>
<keyword evidence="22" id="KW-1185">Reference proteome</keyword>
<dbReference type="Pfam" id="PF07479">
    <property type="entry name" value="NAD_Gly3P_dh_C"/>
    <property type="match status" value="1"/>
</dbReference>
<dbReference type="PRINTS" id="PR00077">
    <property type="entry name" value="GPDHDRGNASE"/>
</dbReference>
<dbReference type="Pfam" id="PF01210">
    <property type="entry name" value="NAD_Gly3P_dh_N"/>
    <property type="match status" value="1"/>
</dbReference>
<comment type="similarity">
    <text evidence="1 13 17">Belongs to the NAD-dependent glycerol-3-phosphate dehydrogenase family.</text>
</comment>
<dbReference type="InterPro" id="IPR036291">
    <property type="entry name" value="NAD(P)-bd_dom_sf"/>
</dbReference>
<keyword evidence="8 13" id="KW-1208">Phospholipid metabolism</keyword>
<feature type="signal peptide" evidence="18">
    <location>
        <begin position="1"/>
        <end position="22"/>
    </location>
</feature>
<evidence type="ECO:0000256" key="12">
    <source>
        <dbReference type="ARBA" id="ARBA00080511"/>
    </source>
</evidence>
<dbReference type="PIRSF" id="PIRSF000114">
    <property type="entry name" value="Glycerol-3-P_dh"/>
    <property type="match status" value="1"/>
</dbReference>
<dbReference type="GO" id="GO:0006650">
    <property type="term" value="P:glycerophospholipid metabolic process"/>
    <property type="evidence" value="ECO:0007669"/>
    <property type="project" value="UniProtKB-UniRule"/>
</dbReference>
<evidence type="ECO:0000256" key="7">
    <source>
        <dbReference type="ARBA" id="ARBA00023209"/>
    </source>
</evidence>
<keyword evidence="3 13" id="KW-0521">NADP</keyword>
<feature type="binding site" evidence="13">
    <location>
        <position position="111"/>
    </location>
    <ligand>
        <name>sn-glycerol 3-phosphate</name>
        <dbReference type="ChEBI" id="CHEBI:57597"/>
    </ligand>
</feature>
<dbReference type="GO" id="GO:0008654">
    <property type="term" value="P:phospholipid biosynthetic process"/>
    <property type="evidence" value="ECO:0007669"/>
    <property type="project" value="UniProtKB-KW"/>
</dbReference>
<feature type="binding site" evidence="13">
    <location>
        <position position="196"/>
    </location>
    <ligand>
        <name>sn-glycerol 3-phosphate</name>
        <dbReference type="ChEBI" id="CHEBI:57597"/>
    </ligand>
</feature>
<comment type="catalytic activity">
    <reaction evidence="9">
        <text>sn-glycerol 3-phosphate + NADP(+) = dihydroxyacetone phosphate + NADPH + H(+)</text>
        <dbReference type="Rhea" id="RHEA:11096"/>
        <dbReference type="ChEBI" id="CHEBI:15378"/>
        <dbReference type="ChEBI" id="CHEBI:57597"/>
        <dbReference type="ChEBI" id="CHEBI:57642"/>
        <dbReference type="ChEBI" id="CHEBI:57783"/>
        <dbReference type="ChEBI" id="CHEBI:58349"/>
        <dbReference type="EC" id="1.1.1.94"/>
    </reaction>
    <physiologicalReaction direction="right-to-left" evidence="9">
        <dbReference type="Rhea" id="RHEA:11098"/>
    </physiologicalReaction>
</comment>
<feature type="binding site" evidence="13">
    <location>
        <position position="54"/>
    </location>
    <ligand>
        <name>NADPH</name>
        <dbReference type="ChEBI" id="CHEBI:57783"/>
    </ligand>
</feature>
<evidence type="ECO:0000256" key="3">
    <source>
        <dbReference type="ARBA" id="ARBA00022857"/>
    </source>
</evidence>
<evidence type="ECO:0000256" key="10">
    <source>
        <dbReference type="ARBA" id="ARBA00066687"/>
    </source>
</evidence>
<feature type="binding site" evidence="13">
    <location>
        <position position="37"/>
    </location>
    <ligand>
        <name>NADPH</name>
        <dbReference type="ChEBI" id="CHEBI:57783"/>
    </ligand>
</feature>
<accession>A0A917XHV0</accession>
<evidence type="ECO:0000313" key="22">
    <source>
        <dbReference type="Proteomes" id="UP000653411"/>
    </source>
</evidence>
<feature type="chain" id="PRO_5038590931" description="Glycerol-3-phosphate dehydrogenase [NAD(P)+]" evidence="18">
    <location>
        <begin position="23"/>
        <end position="337"/>
    </location>
</feature>
<dbReference type="NCBIfam" id="NF000940">
    <property type="entry name" value="PRK00094.1-2"/>
    <property type="match status" value="1"/>
</dbReference>
<dbReference type="InterPro" id="IPR006109">
    <property type="entry name" value="G3P_DH_NAD-dep_C"/>
</dbReference>
<keyword evidence="13" id="KW-0963">Cytoplasm</keyword>
<gene>
    <name evidence="13 21" type="primary">gpsA</name>
    <name evidence="21" type="ORF">GCM10011578_062140</name>
</gene>
<dbReference type="Gene3D" id="1.10.1040.10">
    <property type="entry name" value="N-(1-d-carboxylethyl)-l-norvaline Dehydrogenase, domain 2"/>
    <property type="match status" value="1"/>
</dbReference>
<dbReference type="GO" id="GO:0005829">
    <property type="term" value="C:cytosol"/>
    <property type="evidence" value="ECO:0007669"/>
    <property type="project" value="TreeGrafter"/>
</dbReference>
<dbReference type="EC" id="1.1.1.94" evidence="10 13"/>
<dbReference type="InterPro" id="IPR008927">
    <property type="entry name" value="6-PGluconate_DH-like_C_sf"/>
</dbReference>
<feature type="binding site" evidence="15">
    <location>
        <position position="111"/>
    </location>
    <ligand>
        <name>substrate</name>
    </ligand>
</feature>
<dbReference type="RefSeq" id="WP_189266174.1">
    <property type="nucleotide sequence ID" value="NZ_BMML01000016.1"/>
</dbReference>
<dbReference type="GO" id="GO:0046168">
    <property type="term" value="P:glycerol-3-phosphate catabolic process"/>
    <property type="evidence" value="ECO:0007669"/>
    <property type="project" value="InterPro"/>
</dbReference>
<comment type="pathway">
    <text evidence="13">Membrane lipid metabolism; glycerophospholipid metabolism.</text>
</comment>
<dbReference type="Gene3D" id="3.40.50.720">
    <property type="entry name" value="NAD(P)-binding Rossmann-like Domain"/>
    <property type="match status" value="1"/>
</dbReference>
<proteinExistence type="inferred from homology"/>
<dbReference type="InterPro" id="IPR006168">
    <property type="entry name" value="G3P_DH_NAD-dep"/>
</dbReference>
<name>A0A917XHV0_9ACTN</name>
<evidence type="ECO:0000256" key="16">
    <source>
        <dbReference type="PIRSR" id="PIRSR000114-3"/>
    </source>
</evidence>
<evidence type="ECO:0000259" key="20">
    <source>
        <dbReference type="Pfam" id="PF07479"/>
    </source>
</evidence>
<evidence type="ECO:0000256" key="13">
    <source>
        <dbReference type="HAMAP-Rule" id="MF_00394"/>
    </source>
</evidence>
<keyword evidence="18" id="KW-0732">Signal</keyword>
<dbReference type="PROSITE" id="PS00957">
    <property type="entry name" value="NAD_G3PDH"/>
    <property type="match status" value="1"/>
</dbReference>
<comment type="caution">
    <text evidence="21">The sequence shown here is derived from an EMBL/GenBank/DDBJ whole genome shotgun (WGS) entry which is preliminary data.</text>
</comment>
<keyword evidence="6 13" id="KW-0443">Lipid metabolism</keyword>
<keyword evidence="7 13" id="KW-0594">Phospholipid biosynthesis</keyword>
<dbReference type="PANTHER" id="PTHR11728">
    <property type="entry name" value="GLYCEROL-3-PHOSPHATE DEHYDROGENASE"/>
    <property type="match status" value="1"/>
</dbReference>